<evidence type="ECO:0000259" key="1">
    <source>
        <dbReference type="Pfam" id="PF12146"/>
    </source>
</evidence>
<dbReference type="InterPro" id="IPR051044">
    <property type="entry name" value="MAG_DAG_Lipase"/>
</dbReference>
<gene>
    <name evidence="2" type="ORF">H9872_04705</name>
</gene>
<organism evidence="2 3">
    <name type="scientific">Candidatus Cellulosilyticum pullistercoris</name>
    <dbReference type="NCBI Taxonomy" id="2838521"/>
    <lineage>
        <taxon>Bacteria</taxon>
        <taxon>Bacillati</taxon>
        <taxon>Bacillota</taxon>
        <taxon>Clostridia</taxon>
        <taxon>Lachnospirales</taxon>
        <taxon>Cellulosilyticaceae</taxon>
        <taxon>Cellulosilyticum</taxon>
    </lineage>
</organism>
<protein>
    <submittedName>
        <fullName evidence="2">Lysophospholipase</fullName>
    </submittedName>
</protein>
<dbReference type="Proteomes" id="UP000824229">
    <property type="component" value="Unassembled WGS sequence"/>
</dbReference>
<dbReference type="EMBL" id="JAHLFQ010000101">
    <property type="protein sequence ID" value="MBU3804040.1"/>
    <property type="molecule type" value="Genomic_DNA"/>
</dbReference>
<dbReference type="InterPro" id="IPR029058">
    <property type="entry name" value="AB_hydrolase_fold"/>
</dbReference>
<comment type="caution">
    <text evidence="2">The sequence shown here is derived from an EMBL/GenBank/DDBJ whole genome shotgun (WGS) entry which is preliminary data.</text>
</comment>
<dbReference type="PANTHER" id="PTHR11614">
    <property type="entry name" value="PHOSPHOLIPASE-RELATED"/>
    <property type="match status" value="1"/>
</dbReference>
<evidence type="ECO:0000313" key="2">
    <source>
        <dbReference type="EMBL" id="MBU3804040.1"/>
    </source>
</evidence>
<dbReference type="InterPro" id="IPR022742">
    <property type="entry name" value="Hydrolase_4"/>
</dbReference>
<feature type="domain" description="Serine aminopeptidase S33" evidence="1">
    <location>
        <begin position="31"/>
        <end position="293"/>
    </location>
</feature>
<reference evidence="2" key="1">
    <citation type="journal article" date="2021" name="PeerJ">
        <title>Extensive microbial diversity within the chicken gut microbiome revealed by metagenomics and culture.</title>
        <authorList>
            <person name="Gilroy R."/>
            <person name="Ravi A."/>
            <person name="Getino M."/>
            <person name="Pursley I."/>
            <person name="Horton D.L."/>
            <person name="Alikhan N.F."/>
            <person name="Baker D."/>
            <person name="Gharbi K."/>
            <person name="Hall N."/>
            <person name="Watson M."/>
            <person name="Adriaenssens E.M."/>
            <person name="Foster-Nyarko E."/>
            <person name="Jarju S."/>
            <person name="Secka A."/>
            <person name="Antonio M."/>
            <person name="Oren A."/>
            <person name="Chaudhuri R.R."/>
            <person name="La Ragione R."/>
            <person name="Hildebrand F."/>
            <person name="Pallen M.J."/>
        </authorList>
    </citation>
    <scope>NUCLEOTIDE SEQUENCE</scope>
    <source>
        <strain evidence="2">B5-657</strain>
    </source>
</reference>
<dbReference type="SUPFAM" id="SSF53474">
    <property type="entry name" value="alpha/beta-Hydrolases"/>
    <property type="match status" value="1"/>
</dbReference>
<sequence>MVEKIEFFIPSTNGHNRLHTIMWKSDCPTLAILQISHGMIEHIERYDDFANYLAEKGILVVGNDHLGHGKSVTSHDEFGYFNASDSSKTVVDDLHQLTTLIKSKYPGIPYFLLGHSMGSFMARRYIMTYGNELDGAIIMGTGQQPALALKAGKLLVHLISLFKPMTYRSKLIEQACFGTYNNRFKPRRTKSDWLSQDTAVVDAYIQDPFCDFTFTLNGYLTLFNTLSFIRRTQNIKQIPKSLPIFMVAGKEDPVGNFGKMVRKVYNHYKKIGIQDISLKLYENDRHELLNELDKKQVYADLYTWLKKHISS</sequence>
<dbReference type="AlphaFoldDB" id="A0A9E2KBK0"/>
<proteinExistence type="predicted"/>
<evidence type="ECO:0000313" key="3">
    <source>
        <dbReference type="Proteomes" id="UP000824229"/>
    </source>
</evidence>
<dbReference type="Gene3D" id="3.40.50.1820">
    <property type="entry name" value="alpha/beta hydrolase"/>
    <property type="match status" value="1"/>
</dbReference>
<accession>A0A9E2KBK0</accession>
<reference evidence="2" key="2">
    <citation type="submission" date="2021-04" db="EMBL/GenBank/DDBJ databases">
        <authorList>
            <person name="Gilroy R."/>
        </authorList>
    </citation>
    <scope>NUCLEOTIDE SEQUENCE</scope>
    <source>
        <strain evidence="2">B5-657</strain>
    </source>
</reference>
<dbReference type="Pfam" id="PF12146">
    <property type="entry name" value="Hydrolase_4"/>
    <property type="match status" value="1"/>
</dbReference>
<name>A0A9E2KBK0_9FIRM</name>